<sequence length="69" mass="7046">MARALFIVALLLAAVMVAPFAQARNVVTEDKKAAAKEEKEAESPAPSAVSPVEGPASEPSAAPEPSSSR</sequence>
<organism evidence="3">
    <name type="scientific">Aegilops tauschii</name>
    <name type="common">Tausch's goatgrass</name>
    <name type="synonym">Aegilops squarrosa</name>
    <dbReference type="NCBI Taxonomy" id="37682"/>
    <lineage>
        <taxon>Eukaryota</taxon>
        <taxon>Viridiplantae</taxon>
        <taxon>Streptophyta</taxon>
        <taxon>Embryophyta</taxon>
        <taxon>Tracheophyta</taxon>
        <taxon>Spermatophyta</taxon>
        <taxon>Magnoliopsida</taxon>
        <taxon>Liliopsida</taxon>
        <taxon>Poales</taxon>
        <taxon>Poaceae</taxon>
        <taxon>BOP clade</taxon>
        <taxon>Pooideae</taxon>
        <taxon>Triticodae</taxon>
        <taxon>Triticeae</taxon>
        <taxon>Triticinae</taxon>
        <taxon>Aegilops</taxon>
    </lineage>
</organism>
<evidence type="ECO:0000256" key="2">
    <source>
        <dbReference type="SAM" id="SignalP"/>
    </source>
</evidence>
<evidence type="ECO:0000313" key="3">
    <source>
        <dbReference type="EnsemblPlants" id="EMT33565"/>
    </source>
</evidence>
<feature type="compositionally biased region" description="Low complexity" evidence="1">
    <location>
        <begin position="43"/>
        <end position="69"/>
    </location>
</feature>
<feature type="compositionally biased region" description="Basic and acidic residues" evidence="1">
    <location>
        <begin position="27"/>
        <end position="42"/>
    </location>
</feature>
<dbReference type="AlphaFoldDB" id="N1R5P7"/>
<feature type="region of interest" description="Disordered" evidence="1">
    <location>
        <begin position="27"/>
        <end position="69"/>
    </location>
</feature>
<protein>
    <submittedName>
        <fullName evidence="3">Uncharacterized protein</fullName>
    </submittedName>
</protein>
<feature type="signal peptide" evidence="2">
    <location>
        <begin position="1"/>
        <end position="23"/>
    </location>
</feature>
<dbReference type="EnsemblPlants" id="EMT33565">
    <property type="protein sequence ID" value="EMT33565"/>
    <property type="gene ID" value="F775_19388"/>
</dbReference>
<feature type="chain" id="PRO_5014585607" evidence="2">
    <location>
        <begin position="24"/>
        <end position="69"/>
    </location>
</feature>
<reference evidence="3" key="1">
    <citation type="submission" date="2015-06" db="UniProtKB">
        <authorList>
            <consortium name="EnsemblPlants"/>
        </authorList>
    </citation>
    <scope>IDENTIFICATION</scope>
</reference>
<keyword evidence="2" id="KW-0732">Signal</keyword>
<accession>N1R5P7</accession>
<evidence type="ECO:0000256" key="1">
    <source>
        <dbReference type="SAM" id="MobiDB-lite"/>
    </source>
</evidence>
<name>N1R5P7_AEGTA</name>
<proteinExistence type="predicted"/>